<evidence type="ECO:0000256" key="4">
    <source>
        <dbReference type="ARBA" id="ARBA00022771"/>
    </source>
</evidence>
<evidence type="ECO:0000256" key="1">
    <source>
        <dbReference type="ARBA" id="ARBA00004123"/>
    </source>
</evidence>
<keyword evidence="3" id="KW-0677">Repeat</keyword>
<feature type="compositionally biased region" description="Polar residues" evidence="11">
    <location>
        <begin position="667"/>
        <end position="678"/>
    </location>
</feature>
<dbReference type="GO" id="GO:0000981">
    <property type="term" value="F:DNA-binding transcription factor activity, RNA polymerase II-specific"/>
    <property type="evidence" value="ECO:0007669"/>
    <property type="project" value="InterPro"/>
</dbReference>
<keyword evidence="2" id="KW-0479">Metal-binding</keyword>
<dbReference type="WBParaSite" id="MCU_001041-RB">
    <property type="protein sequence ID" value="MCU_001041-RB"/>
    <property type="gene ID" value="MCU_001041"/>
</dbReference>
<feature type="domain" description="Homeobox" evidence="12">
    <location>
        <begin position="604"/>
        <end position="664"/>
    </location>
</feature>
<dbReference type="Gene3D" id="1.10.10.60">
    <property type="entry name" value="Homeodomain-like"/>
    <property type="match status" value="3"/>
</dbReference>
<feature type="domain" description="Homeobox" evidence="12">
    <location>
        <begin position="500"/>
        <end position="560"/>
    </location>
</feature>
<proteinExistence type="predicted"/>
<feature type="compositionally biased region" description="Polar residues" evidence="11">
    <location>
        <begin position="237"/>
        <end position="247"/>
    </location>
</feature>
<dbReference type="InterPro" id="IPR017970">
    <property type="entry name" value="Homeobox_CS"/>
</dbReference>
<keyword evidence="6 9" id="KW-0238">DNA-binding</keyword>
<dbReference type="InterPro" id="IPR001356">
    <property type="entry name" value="HD"/>
</dbReference>
<evidence type="ECO:0000256" key="7">
    <source>
        <dbReference type="ARBA" id="ARBA00023155"/>
    </source>
</evidence>
<feature type="region of interest" description="Disordered" evidence="11">
    <location>
        <begin position="662"/>
        <end position="685"/>
    </location>
</feature>
<dbReference type="InterPro" id="IPR051968">
    <property type="entry name" value="ZnFinger_Homeobox_TR"/>
</dbReference>
<sequence>GVCSVSLLEVADHPLVCQVCGVFSTDSVEELVRHAEQNRIPLNLDCANQQVTSHSDGAWHCFLCVYRSPLKANFQLHCKTEKHAQRLSLLLHIWEGRAGVSPPLSTSPFLLSPPAKGSAYSQLRCLPCDFSTCSVHRMRVHCQMPAHILLVEAFSAIMRHRDQLTSLTTTSDCESMVPKAKVMYTCRTCGVTRASVMEIIHHLQSTNPCRPLGLNGVNVLWQTDPEKPDEAPDGCNGTRNNATTSTDAPKFFSLTEKTPNVGQQPLSDFYNGTSTFYRNKFRETSSVSKSLLRPSSVDIPIELKENGNERYSAPPTLGNEVHTSKPTMNITADLGDQIPVPSFLVSENSRNEEMFRGLLQLIGTQKLDLSVPRTPESLFLWFGMENSLYILIQNWFTCQLPQMDETMIKEFVALALELTAHRPDVHGSFYDLHNLQQREAYATCHKCSSSRPFLLPSSMGLHNSVHHNCDIPLTCPVTAEKIETAVWEIFLAHKSQCQPSPAKRGRTRLTTDQLAILRSNFDLDASPSDDTVTSICAKTGLKEKVVKHWFRNTLFKERQRSKENPSNFSFSSTDVNPDVEECEKSGWVIEVQQTEASARSTTRPPTKRIRTAISQNQQALLAGYFQVDQNPSRRQMDAISSKVGLPKRVVQVWFQNARSRERKLGPVTSSSASRYPSCQQQQQQMNPTLEAPVVPLPYIVPPRESSTQPPSLGHYDCHVSGPNASNAFSESSPISSDLLKQFIMQLLQNQIPPLGAPPPPLPFEVDELDSPLDLTTGSSRSNDQESPHSENHSPVTSSVATEARPENFCRRNRTSISLSQARFMQSFFMHHKTPTICECENIGRAIGLSRRVVQVWFQNQRAKEKKIARTTAVCGEGVAHQQSLESLPLVEAVKGSECKLCNSMISSSGAEEGTALIEHIFSKTHMDRLLMEICQMERWSLPTEKRTLGSSQAQQQ</sequence>
<keyword evidence="4" id="KW-0863">Zinc-finger</keyword>
<dbReference type="Pfam" id="PF24056">
    <property type="entry name" value="zf-C2H2_ZFHX3"/>
    <property type="match status" value="1"/>
</dbReference>
<reference evidence="13" key="1">
    <citation type="submission" date="2019-11" db="UniProtKB">
        <authorList>
            <consortium name="WormBaseParasite"/>
        </authorList>
    </citation>
    <scope>IDENTIFICATION</scope>
</reference>
<feature type="domain" description="Homeobox" evidence="12">
    <location>
        <begin position="807"/>
        <end position="867"/>
    </location>
</feature>
<keyword evidence="8 9" id="KW-0539">Nucleus</keyword>
<dbReference type="InterPro" id="IPR009057">
    <property type="entry name" value="Homeodomain-like_sf"/>
</dbReference>
<keyword evidence="7 9" id="KW-0371">Homeobox</keyword>
<feature type="DNA-binding region" description="Homeobox" evidence="9">
    <location>
        <begin position="606"/>
        <end position="665"/>
    </location>
</feature>
<evidence type="ECO:0000256" key="10">
    <source>
        <dbReference type="RuleBase" id="RU000682"/>
    </source>
</evidence>
<dbReference type="SUPFAM" id="SSF46689">
    <property type="entry name" value="Homeodomain-like"/>
    <property type="match status" value="3"/>
</dbReference>
<evidence type="ECO:0000313" key="13">
    <source>
        <dbReference type="WBParaSite" id="MCU_001041-RB"/>
    </source>
</evidence>
<feature type="compositionally biased region" description="Basic and acidic residues" evidence="11">
    <location>
        <begin position="782"/>
        <end position="791"/>
    </location>
</feature>
<evidence type="ECO:0000256" key="6">
    <source>
        <dbReference type="ARBA" id="ARBA00023125"/>
    </source>
</evidence>
<evidence type="ECO:0000256" key="8">
    <source>
        <dbReference type="ARBA" id="ARBA00023242"/>
    </source>
</evidence>
<evidence type="ECO:0000256" key="5">
    <source>
        <dbReference type="ARBA" id="ARBA00022833"/>
    </source>
</evidence>
<feature type="region of interest" description="Disordered" evidence="11">
    <location>
        <begin position="227"/>
        <end position="247"/>
    </location>
</feature>
<dbReference type="GO" id="GO:0008270">
    <property type="term" value="F:zinc ion binding"/>
    <property type="evidence" value="ECO:0007669"/>
    <property type="project" value="UniProtKB-KW"/>
</dbReference>
<dbReference type="PANTHER" id="PTHR45891:SF3">
    <property type="entry name" value="ZINC FINGER PROTEIN 2"/>
    <property type="match status" value="1"/>
</dbReference>
<feature type="DNA-binding region" description="Homeobox" evidence="9">
    <location>
        <begin position="502"/>
        <end position="561"/>
    </location>
</feature>
<feature type="region of interest" description="Disordered" evidence="11">
    <location>
        <begin position="750"/>
        <end position="806"/>
    </location>
</feature>
<keyword evidence="5" id="KW-0862">Zinc</keyword>
<dbReference type="CDD" id="cd00086">
    <property type="entry name" value="homeodomain"/>
    <property type="match status" value="3"/>
</dbReference>
<comment type="subcellular location">
    <subcellularLocation>
        <location evidence="1 9 10">Nucleus</location>
    </subcellularLocation>
</comment>
<dbReference type="PROSITE" id="PS50071">
    <property type="entry name" value="HOMEOBOX_2"/>
    <property type="match status" value="3"/>
</dbReference>
<dbReference type="GO" id="GO:0005634">
    <property type="term" value="C:nucleus"/>
    <property type="evidence" value="ECO:0007669"/>
    <property type="project" value="UniProtKB-SubCell"/>
</dbReference>
<dbReference type="GO" id="GO:0000978">
    <property type="term" value="F:RNA polymerase II cis-regulatory region sequence-specific DNA binding"/>
    <property type="evidence" value="ECO:0007669"/>
    <property type="project" value="TreeGrafter"/>
</dbReference>
<feature type="DNA-binding region" description="Homeobox" evidence="9">
    <location>
        <begin position="809"/>
        <end position="868"/>
    </location>
</feature>
<dbReference type="SMART" id="SM00389">
    <property type="entry name" value="HOX"/>
    <property type="match status" value="3"/>
</dbReference>
<dbReference type="Pfam" id="PF00046">
    <property type="entry name" value="Homeodomain"/>
    <property type="match status" value="3"/>
</dbReference>
<protein>
    <submittedName>
        <fullName evidence="13">C2H2-type domain-containing protein</fullName>
    </submittedName>
</protein>
<organism evidence="13">
    <name type="scientific">Mesocestoides corti</name>
    <name type="common">Flatworm</name>
    <dbReference type="NCBI Taxonomy" id="53468"/>
    <lineage>
        <taxon>Eukaryota</taxon>
        <taxon>Metazoa</taxon>
        <taxon>Spiralia</taxon>
        <taxon>Lophotrochozoa</taxon>
        <taxon>Platyhelminthes</taxon>
        <taxon>Cestoda</taxon>
        <taxon>Eucestoda</taxon>
        <taxon>Cyclophyllidea</taxon>
        <taxon>Mesocestoididae</taxon>
        <taxon>Mesocestoides</taxon>
    </lineage>
</organism>
<evidence type="ECO:0000259" key="12">
    <source>
        <dbReference type="PROSITE" id="PS50071"/>
    </source>
</evidence>
<dbReference type="PROSITE" id="PS00027">
    <property type="entry name" value="HOMEOBOX_1"/>
    <property type="match status" value="1"/>
</dbReference>
<name>A0A5K3ELB5_MESCO</name>
<evidence type="ECO:0000256" key="9">
    <source>
        <dbReference type="PROSITE-ProRule" id="PRU00108"/>
    </source>
</evidence>
<evidence type="ECO:0000256" key="11">
    <source>
        <dbReference type="SAM" id="MobiDB-lite"/>
    </source>
</evidence>
<evidence type="ECO:0000256" key="3">
    <source>
        <dbReference type="ARBA" id="ARBA00022737"/>
    </source>
</evidence>
<dbReference type="AlphaFoldDB" id="A0A5K3ELB5"/>
<accession>A0A5K3ELB5</accession>
<dbReference type="PANTHER" id="PTHR45891">
    <property type="entry name" value="ZINC FINGER HOMEOBOX PROTEIN"/>
    <property type="match status" value="1"/>
</dbReference>
<evidence type="ECO:0000256" key="2">
    <source>
        <dbReference type="ARBA" id="ARBA00022723"/>
    </source>
</evidence>